<comment type="similarity">
    <text evidence="1">Belongs to the OsmC/Ohr family.</text>
</comment>
<dbReference type="InterPro" id="IPR015946">
    <property type="entry name" value="KH_dom-like_a/b"/>
</dbReference>
<reference evidence="3 4" key="1">
    <citation type="submission" date="2021-07" db="EMBL/GenBank/DDBJ databases">
        <title>Paraburkholderia edwinii protects Aspergillus sp. from phenazines by acting as a toxin sponge.</title>
        <authorList>
            <person name="Dahlstrom K.M."/>
            <person name="Newman D.K."/>
        </authorList>
    </citation>
    <scope>NUCLEOTIDE SEQUENCE [LARGE SCALE GENOMIC DNA]</scope>
    <source>
        <strain evidence="3 4">Pe01</strain>
    </source>
</reference>
<dbReference type="RefSeq" id="WP_219803412.1">
    <property type="nucleotide sequence ID" value="NZ_CP080096.1"/>
</dbReference>
<proteinExistence type="inferred from homology"/>
<gene>
    <name evidence="3" type="ORF">KZJ38_28485</name>
</gene>
<dbReference type="Gene3D" id="2.20.25.10">
    <property type="match status" value="1"/>
</dbReference>
<dbReference type="PANTHER" id="PTHR33797:SF2">
    <property type="entry name" value="ORGANIC HYDROPEROXIDE RESISTANCE PROTEIN-LIKE"/>
    <property type="match status" value="1"/>
</dbReference>
<protein>
    <submittedName>
        <fullName evidence="3">Ohr family peroxiredoxin</fullName>
    </submittedName>
</protein>
<dbReference type="PANTHER" id="PTHR33797">
    <property type="entry name" value="ORGANIC HYDROPEROXIDE RESISTANCE PROTEIN-LIKE"/>
    <property type="match status" value="1"/>
</dbReference>
<evidence type="ECO:0000313" key="4">
    <source>
        <dbReference type="Proteomes" id="UP000826462"/>
    </source>
</evidence>
<dbReference type="SUPFAM" id="SSF82784">
    <property type="entry name" value="OsmC-like"/>
    <property type="match status" value="1"/>
</dbReference>
<dbReference type="Proteomes" id="UP000826462">
    <property type="component" value="Chromosome 2"/>
</dbReference>
<organism evidence="3 4">
    <name type="scientific">Paraburkholderia edwinii</name>
    <dbReference type="NCBI Taxonomy" id="2861782"/>
    <lineage>
        <taxon>Bacteria</taxon>
        <taxon>Pseudomonadati</taxon>
        <taxon>Pseudomonadota</taxon>
        <taxon>Betaproteobacteria</taxon>
        <taxon>Burkholderiales</taxon>
        <taxon>Burkholderiaceae</taxon>
        <taxon>Paraburkholderia</taxon>
    </lineage>
</organism>
<evidence type="ECO:0000256" key="1">
    <source>
        <dbReference type="ARBA" id="ARBA00007378"/>
    </source>
</evidence>
<dbReference type="NCBIfam" id="TIGR03561">
    <property type="entry name" value="organ_hyd_perox"/>
    <property type="match status" value="1"/>
</dbReference>
<feature type="region of interest" description="Disordered" evidence="2">
    <location>
        <begin position="1"/>
        <end position="28"/>
    </location>
</feature>
<dbReference type="InterPro" id="IPR019953">
    <property type="entry name" value="OHR"/>
</dbReference>
<sequence>MSKIETVLTTGKTHTTVHHDSASRSREERLDIKLTAPRNRALPEYAFPAIQAHPTAEQLFAGAWSACLISAIGLAAKEKDVALPHDLALDIEVDLGKTGNAYFLQARIDVSLPGIARDVAEAIVHAADEMCPYSKATRGNIDVAINVI</sequence>
<name>A0ABX8V1U4_9BURK</name>
<dbReference type="InterPro" id="IPR036102">
    <property type="entry name" value="OsmC/Ohrsf"/>
</dbReference>
<dbReference type="Pfam" id="PF02566">
    <property type="entry name" value="OsmC"/>
    <property type="match status" value="1"/>
</dbReference>
<accession>A0ABX8V1U4</accession>
<evidence type="ECO:0000313" key="3">
    <source>
        <dbReference type="EMBL" id="QYD73557.1"/>
    </source>
</evidence>
<dbReference type="EMBL" id="CP080096">
    <property type="protein sequence ID" value="QYD73557.1"/>
    <property type="molecule type" value="Genomic_DNA"/>
</dbReference>
<keyword evidence="4" id="KW-1185">Reference proteome</keyword>
<feature type="compositionally biased region" description="Low complexity" evidence="2">
    <location>
        <begin position="1"/>
        <end position="14"/>
    </location>
</feature>
<dbReference type="Gene3D" id="3.30.300.20">
    <property type="match status" value="1"/>
</dbReference>
<dbReference type="InterPro" id="IPR003718">
    <property type="entry name" value="OsmC/Ohr_fam"/>
</dbReference>
<feature type="compositionally biased region" description="Basic and acidic residues" evidence="2">
    <location>
        <begin position="17"/>
        <end position="28"/>
    </location>
</feature>
<evidence type="ECO:0000256" key="2">
    <source>
        <dbReference type="SAM" id="MobiDB-lite"/>
    </source>
</evidence>